<evidence type="ECO:0000313" key="5">
    <source>
        <dbReference type="Proteomes" id="UP000639772"/>
    </source>
</evidence>
<dbReference type="AlphaFoldDB" id="A0A835PLU5"/>
<feature type="compositionally biased region" description="Basic and acidic residues" evidence="1">
    <location>
        <begin position="62"/>
        <end position="72"/>
    </location>
</feature>
<feature type="compositionally biased region" description="Basic and acidic residues" evidence="1">
    <location>
        <begin position="140"/>
        <end position="156"/>
    </location>
</feature>
<feature type="region of interest" description="Disordered" evidence="1">
    <location>
        <begin position="102"/>
        <end position="156"/>
    </location>
</feature>
<evidence type="ECO:0000256" key="1">
    <source>
        <dbReference type="SAM" id="MobiDB-lite"/>
    </source>
</evidence>
<feature type="compositionally biased region" description="Polar residues" evidence="1">
    <location>
        <begin position="42"/>
        <end position="60"/>
    </location>
</feature>
<comment type="caution">
    <text evidence="2">The sequence shown here is derived from an EMBL/GenBank/DDBJ whole genome shotgun (WGS) entry which is preliminary data.</text>
</comment>
<gene>
    <name evidence="3" type="ORF">HPP92_024672</name>
    <name evidence="2" type="ORF">HPP92_024966</name>
</gene>
<dbReference type="EMBL" id="JADCNL010000013">
    <property type="protein sequence ID" value="KAG0455674.1"/>
    <property type="molecule type" value="Genomic_DNA"/>
</dbReference>
<dbReference type="Proteomes" id="UP000636800">
    <property type="component" value="Chromosome 13"/>
</dbReference>
<feature type="region of interest" description="Disordered" evidence="1">
    <location>
        <begin position="42"/>
        <end position="85"/>
    </location>
</feature>
<reference evidence="4 5" key="1">
    <citation type="journal article" date="2020" name="Nat. Food">
        <title>A phased Vanilla planifolia genome enables genetic improvement of flavour and production.</title>
        <authorList>
            <person name="Hasing T."/>
            <person name="Tang H."/>
            <person name="Brym M."/>
            <person name="Khazi F."/>
            <person name="Huang T."/>
            <person name="Chambers A.H."/>
        </authorList>
    </citation>
    <scope>NUCLEOTIDE SEQUENCE [LARGE SCALE GENOMIC DNA]</scope>
    <source>
        <tissue evidence="2">Leaf</tissue>
    </source>
</reference>
<sequence>MADPSLQQWELNSFRSAHLAQPVGQRSASSISSDSHYLYQSASISSNTRGGDSSIDSSSYPRRRDAAEDAKNRIPPTRDSSPRILSFETRFAGLLRRTAHDRYRQSCGGSSSLLPGERRKPVSRLAKPSSLNHLTTFWPEKAKGEGKPEIHAHSPP</sequence>
<organism evidence="2 4">
    <name type="scientific">Vanilla planifolia</name>
    <name type="common">Vanilla</name>
    <dbReference type="NCBI Taxonomy" id="51239"/>
    <lineage>
        <taxon>Eukaryota</taxon>
        <taxon>Viridiplantae</taxon>
        <taxon>Streptophyta</taxon>
        <taxon>Embryophyta</taxon>
        <taxon>Tracheophyta</taxon>
        <taxon>Spermatophyta</taxon>
        <taxon>Magnoliopsida</taxon>
        <taxon>Liliopsida</taxon>
        <taxon>Asparagales</taxon>
        <taxon>Orchidaceae</taxon>
        <taxon>Vanilloideae</taxon>
        <taxon>Vanilleae</taxon>
        <taxon>Vanilla</taxon>
    </lineage>
</organism>
<dbReference type="Proteomes" id="UP000639772">
    <property type="component" value="Chromosome 13"/>
</dbReference>
<evidence type="ECO:0000313" key="2">
    <source>
        <dbReference type="EMBL" id="KAG0455674.1"/>
    </source>
</evidence>
<dbReference type="EMBL" id="JADCNM010000013">
    <property type="protein sequence ID" value="KAG0456884.1"/>
    <property type="molecule type" value="Genomic_DNA"/>
</dbReference>
<evidence type="ECO:0000313" key="4">
    <source>
        <dbReference type="Proteomes" id="UP000636800"/>
    </source>
</evidence>
<protein>
    <submittedName>
        <fullName evidence="2">Uncharacterized protein</fullName>
    </submittedName>
</protein>
<keyword evidence="4" id="KW-1185">Reference proteome</keyword>
<proteinExistence type="predicted"/>
<accession>A0A835PLU5</accession>
<evidence type="ECO:0000313" key="3">
    <source>
        <dbReference type="EMBL" id="KAG0456884.1"/>
    </source>
</evidence>
<name>A0A835PLU5_VANPL</name>